<evidence type="ECO:0000256" key="1">
    <source>
        <dbReference type="ARBA" id="ARBA00007523"/>
    </source>
</evidence>
<evidence type="ECO:0000256" key="3">
    <source>
        <dbReference type="ARBA" id="ARBA00022723"/>
    </source>
</evidence>
<keyword evidence="2" id="KW-0004">4Fe-4S</keyword>
<dbReference type="SUPFAM" id="SSF142984">
    <property type="entry name" value="Nqo1 middle domain-like"/>
    <property type="match status" value="1"/>
</dbReference>
<gene>
    <name evidence="7" type="primary">nuoF</name>
    <name evidence="7" type="ORF">H8707_06200</name>
</gene>
<dbReference type="InterPro" id="IPR017900">
    <property type="entry name" value="4Fe4S_Fe_S_CS"/>
</dbReference>
<dbReference type="InterPro" id="IPR017896">
    <property type="entry name" value="4Fe4S_Fe-S-bd"/>
</dbReference>
<dbReference type="PROSITE" id="PS00198">
    <property type="entry name" value="4FE4S_FER_1"/>
    <property type="match status" value="1"/>
</dbReference>
<dbReference type="InterPro" id="IPR001949">
    <property type="entry name" value="NADH-UbQ_OxRdtase_51kDa_CS"/>
</dbReference>
<dbReference type="FunFam" id="1.20.1440.230:FF:000001">
    <property type="entry name" value="Mitochondrial NADH dehydrogenase flavoprotein 1"/>
    <property type="match status" value="1"/>
</dbReference>
<evidence type="ECO:0000313" key="7">
    <source>
        <dbReference type="EMBL" id="MBC8587824.1"/>
    </source>
</evidence>
<dbReference type="GO" id="GO:0008137">
    <property type="term" value="F:NADH dehydrogenase (ubiquinone) activity"/>
    <property type="evidence" value="ECO:0007669"/>
    <property type="project" value="InterPro"/>
</dbReference>
<dbReference type="SUPFAM" id="SSF140490">
    <property type="entry name" value="Nqo1C-terminal domain-like"/>
    <property type="match status" value="1"/>
</dbReference>
<dbReference type="SMART" id="SM00928">
    <property type="entry name" value="NADH_4Fe-4S"/>
    <property type="match status" value="1"/>
</dbReference>
<dbReference type="GO" id="GO:0051539">
    <property type="term" value="F:4 iron, 4 sulfur cluster binding"/>
    <property type="evidence" value="ECO:0007669"/>
    <property type="project" value="UniProtKB-KW"/>
</dbReference>
<dbReference type="Gene3D" id="6.10.250.1450">
    <property type="match status" value="1"/>
</dbReference>
<keyword evidence="4" id="KW-0408">Iron</keyword>
<evidence type="ECO:0000313" key="8">
    <source>
        <dbReference type="Proteomes" id="UP000601171"/>
    </source>
</evidence>
<name>A0A926EWP0_9FIRM</name>
<dbReference type="AlphaFoldDB" id="A0A926EWP0"/>
<dbReference type="Pfam" id="PF10531">
    <property type="entry name" value="SLBB"/>
    <property type="match status" value="1"/>
</dbReference>
<reference evidence="7" key="1">
    <citation type="submission" date="2020-08" db="EMBL/GenBank/DDBJ databases">
        <title>Genome public.</title>
        <authorList>
            <person name="Liu C."/>
            <person name="Sun Q."/>
        </authorList>
    </citation>
    <scope>NUCLEOTIDE SEQUENCE</scope>
    <source>
        <strain evidence="7">BX21</strain>
    </source>
</reference>
<dbReference type="InterPro" id="IPR019554">
    <property type="entry name" value="Soluble_ligand-bd"/>
</dbReference>
<dbReference type="InterPro" id="IPR011538">
    <property type="entry name" value="Nuo51_FMN-bd"/>
</dbReference>
<proteinExistence type="inferred from homology"/>
<dbReference type="Gene3D" id="3.40.50.11540">
    <property type="entry name" value="NADH-ubiquinone oxidoreductase 51kDa subunit"/>
    <property type="match status" value="1"/>
</dbReference>
<evidence type="ECO:0000259" key="6">
    <source>
        <dbReference type="PROSITE" id="PS51379"/>
    </source>
</evidence>
<dbReference type="PROSITE" id="PS51379">
    <property type="entry name" value="4FE4S_FER_2"/>
    <property type="match status" value="2"/>
</dbReference>
<dbReference type="NCBIfam" id="NF010120">
    <property type="entry name" value="PRK13596.1"/>
    <property type="match status" value="1"/>
</dbReference>
<accession>A0A926EWP0</accession>
<dbReference type="Pfam" id="PF10589">
    <property type="entry name" value="NADH_4Fe-4S"/>
    <property type="match status" value="1"/>
</dbReference>
<dbReference type="Pfam" id="PF01512">
    <property type="entry name" value="Complex1_51K"/>
    <property type="match status" value="1"/>
</dbReference>
<keyword evidence="8" id="KW-1185">Reference proteome</keyword>
<dbReference type="Gene3D" id="1.20.1440.230">
    <property type="entry name" value="NADH-ubiquinone oxidoreductase 51kDa subunit, iron-sulphur binding domain"/>
    <property type="match status" value="1"/>
</dbReference>
<dbReference type="RefSeq" id="WP_262429271.1">
    <property type="nucleotide sequence ID" value="NZ_JACRTG010000016.1"/>
</dbReference>
<dbReference type="SUPFAM" id="SSF54862">
    <property type="entry name" value="4Fe-4S ferredoxins"/>
    <property type="match status" value="1"/>
</dbReference>
<dbReference type="PANTHER" id="PTHR43578:SF3">
    <property type="entry name" value="NADH-QUINONE OXIDOREDUCTASE SUBUNIT F"/>
    <property type="match status" value="1"/>
</dbReference>
<dbReference type="GO" id="GO:0010181">
    <property type="term" value="F:FMN binding"/>
    <property type="evidence" value="ECO:0007669"/>
    <property type="project" value="InterPro"/>
</dbReference>
<dbReference type="PROSITE" id="PS00645">
    <property type="entry name" value="COMPLEX1_51K_2"/>
    <property type="match status" value="1"/>
</dbReference>
<dbReference type="Gene3D" id="3.10.20.600">
    <property type="match status" value="1"/>
</dbReference>
<dbReference type="Pfam" id="PF00037">
    <property type="entry name" value="Fer4"/>
    <property type="match status" value="2"/>
</dbReference>
<comment type="caution">
    <text evidence="7">The sequence shown here is derived from an EMBL/GenBank/DDBJ whole genome shotgun (WGS) entry which is preliminary data.</text>
</comment>
<feature type="domain" description="4Fe-4S ferredoxin-type" evidence="6">
    <location>
        <begin position="468"/>
        <end position="498"/>
    </location>
</feature>
<sequence>MITTEKLEKIRQEHRPILEERLIKEDKVVIKGDEILLKGNYYKKQYRIALRNCGIVDPGDIRDYIAMDGYKALSKILREKEPKDVIEDMKASNLRGRGGAGFPTGRKWEESFKKASDKKYFICNADEGDPGAFMDRSILENDPHAVLEGMAIGGYAVGSDQGFIYVRAEYPTAVESLKKAIAQAKEYGLLGENILGTGFNFDIELRLGSGAFVCGEGTALMESIEGKRGMPRKKPPRTSHVGLWQKPTILNNVETLANVPVIMNKGVDWFRSIGTEKSPGTKVFALVGKVANSGLVEVPMGTSLREIIYDIGGGVQDGKALKAVQTGGPSGGCIPASLIDTPVDFESLAKIGSIMGSGGMVVMDENTCMVDIARFFLEFTVDESCGKCTPCRIGNKRMLEILTRMTNGTAEEREIEELKELAEIIEDTALCGLGQTSPNPVLSTIRYFYDEYEAHVMDRICPSGVCKALLRYNISDDCIGCRRCVKVCPVSCISGKVKEVHVIDQDKCIKCGSCYDVCPKNAIKIG</sequence>
<evidence type="ECO:0000256" key="5">
    <source>
        <dbReference type="ARBA" id="ARBA00023014"/>
    </source>
</evidence>
<dbReference type="PANTHER" id="PTHR43578">
    <property type="entry name" value="NADH-QUINONE OXIDOREDUCTASE SUBUNIT F"/>
    <property type="match status" value="1"/>
</dbReference>
<keyword evidence="5" id="KW-0411">Iron-sulfur</keyword>
<dbReference type="Gene3D" id="3.30.70.20">
    <property type="match status" value="1"/>
</dbReference>
<evidence type="ECO:0000256" key="4">
    <source>
        <dbReference type="ARBA" id="ARBA00023004"/>
    </source>
</evidence>
<dbReference type="InterPro" id="IPR037225">
    <property type="entry name" value="Nuo51_FMN-bd_sf"/>
</dbReference>
<dbReference type="SUPFAM" id="SSF142019">
    <property type="entry name" value="Nqo1 FMN-binding domain-like"/>
    <property type="match status" value="1"/>
</dbReference>
<evidence type="ECO:0000256" key="2">
    <source>
        <dbReference type="ARBA" id="ARBA00022485"/>
    </source>
</evidence>
<dbReference type="EMBL" id="JACRTG010000016">
    <property type="protein sequence ID" value="MBC8587824.1"/>
    <property type="molecule type" value="Genomic_DNA"/>
</dbReference>
<comment type="similarity">
    <text evidence="1">Belongs to the complex I 51 kDa subunit family.</text>
</comment>
<organism evidence="7 8">
    <name type="scientific">Paratissierella segnis</name>
    <dbReference type="NCBI Taxonomy" id="2763679"/>
    <lineage>
        <taxon>Bacteria</taxon>
        <taxon>Bacillati</taxon>
        <taxon>Bacillota</taxon>
        <taxon>Tissierellia</taxon>
        <taxon>Tissierellales</taxon>
        <taxon>Tissierellaceae</taxon>
        <taxon>Paratissierella</taxon>
    </lineage>
</organism>
<dbReference type="InterPro" id="IPR037207">
    <property type="entry name" value="Nuop51_4Fe4S-bd_sf"/>
</dbReference>
<feature type="domain" description="4Fe-4S ferredoxin-type" evidence="6">
    <location>
        <begin position="499"/>
        <end position="526"/>
    </location>
</feature>
<dbReference type="GO" id="GO:0046872">
    <property type="term" value="F:metal ion binding"/>
    <property type="evidence" value="ECO:0007669"/>
    <property type="project" value="UniProtKB-KW"/>
</dbReference>
<keyword evidence="3" id="KW-0479">Metal-binding</keyword>
<protein>
    <submittedName>
        <fullName evidence="7">NADH-quinone oxidoreductase subunit NuoF</fullName>
    </submittedName>
</protein>
<dbReference type="Proteomes" id="UP000601171">
    <property type="component" value="Unassembled WGS sequence"/>
</dbReference>
<dbReference type="InterPro" id="IPR019575">
    <property type="entry name" value="Nuop51_4Fe4S-bd"/>
</dbReference>
<dbReference type="FunFam" id="3.40.50.11540:FF:000001">
    <property type="entry name" value="NADH dehydrogenase [ubiquinone] flavoprotein 1, mitochondrial"/>
    <property type="match status" value="1"/>
</dbReference>